<evidence type="ECO:0000313" key="2">
    <source>
        <dbReference type="Proteomes" id="UP001596425"/>
    </source>
</evidence>
<dbReference type="Pfam" id="PF00106">
    <property type="entry name" value="adh_short"/>
    <property type="match status" value="1"/>
</dbReference>
<dbReference type="PANTHER" id="PTHR45458:SF1">
    <property type="entry name" value="SHORT CHAIN DEHYDROGENASE"/>
    <property type="match status" value="1"/>
</dbReference>
<name>A0ABW1YHP7_9GAMM</name>
<sequence>MPGTILITGSNRGIGLEMCRQFAADGWRVLACCRDLPNATELRSLRERYPNLRLFQLDVTDYGHMATLAKALEGEAIDILFNNAGYYGPKGVSFGQVDRDEWRRVLESNTIAPYMMAETFADNVAASEHRVIAVVSSKVGSIADNSSGGGYIYRSSKTAVNQVVKSLSVDLRERGISVIALHPGWVKTAMGGPNALISAEESVAGLKKVLLETNPENSGRFVNYDGTEIPW</sequence>
<reference evidence="2" key="1">
    <citation type="journal article" date="2019" name="Int. J. Syst. Evol. Microbiol.">
        <title>The Global Catalogue of Microorganisms (GCM) 10K type strain sequencing project: providing services to taxonomists for standard genome sequencing and annotation.</title>
        <authorList>
            <consortium name="The Broad Institute Genomics Platform"/>
            <consortium name="The Broad Institute Genome Sequencing Center for Infectious Disease"/>
            <person name="Wu L."/>
            <person name="Ma J."/>
        </authorList>
    </citation>
    <scope>NUCLEOTIDE SEQUENCE [LARGE SCALE GENOMIC DNA]</scope>
    <source>
        <strain evidence="2">CGMCC 1.13718</strain>
    </source>
</reference>
<dbReference type="EMBL" id="JBHSVR010000001">
    <property type="protein sequence ID" value="MFC6632286.1"/>
    <property type="molecule type" value="Genomic_DNA"/>
</dbReference>
<proteinExistence type="predicted"/>
<evidence type="ECO:0000313" key="1">
    <source>
        <dbReference type="EMBL" id="MFC6632286.1"/>
    </source>
</evidence>
<dbReference type="InterPro" id="IPR002347">
    <property type="entry name" value="SDR_fam"/>
</dbReference>
<dbReference type="SUPFAM" id="SSF51735">
    <property type="entry name" value="NAD(P)-binding Rossmann-fold domains"/>
    <property type="match status" value="1"/>
</dbReference>
<dbReference type="PRINTS" id="PR00081">
    <property type="entry name" value="GDHRDH"/>
</dbReference>
<dbReference type="PANTHER" id="PTHR45458">
    <property type="entry name" value="SHORT-CHAIN DEHYDROGENASE/REDUCTASE SDR"/>
    <property type="match status" value="1"/>
</dbReference>
<keyword evidence="2" id="KW-1185">Reference proteome</keyword>
<comment type="caution">
    <text evidence="1">The sequence shown here is derived from an EMBL/GenBank/DDBJ whole genome shotgun (WGS) entry which is preliminary data.</text>
</comment>
<accession>A0ABW1YHP7</accession>
<dbReference type="Proteomes" id="UP001596425">
    <property type="component" value="Unassembled WGS sequence"/>
</dbReference>
<organism evidence="1 2">
    <name type="scientific">Microbulbifer taiwanensis</name>
    <dbReference type="NCBI Taxonomy" id="986746"/>
    <lineage>
        <taxon>Bacteria</taxon>
        <taxon>Pseudomonadati</taxon>
        <taxon>Pseudomonadota</taxon>
        <taxon>Gammaproteobacteria</taxon>
        <taxon>Cellvibrionales</taxon>
        <taxon>Microbulbiferaceae</taxon>
        <taxon>Microbulbifer</taxon>
    </lineage>
</organism>
<dbReference type="CDD" id="cd05325">
    <property type="entry name" value="carb_red_sniffer_like_SDR_c"/>
    <property type="match status" value="1"/>
</dbReference>
<gene>
    <name evidence="1" type="ORF">ACFQBM_03280</name>
</gene>
<dbReference type="Gene3D" id="3.40.50.720">
    <property type="entry name" value="NAD(P)-binding Rossmann-like Domain"/>
    <property type="match status" value="1"/>
</dbReference>
<dbReference type="InterPro" id="IPR052184">
    <property type="entry name" value="SDR_enzymes"/>
</dbReference>
<dbReference type="RefSeq" id="WP_193192406.1">
    <property type="nucleotide sequence ID" value="NZ_JACZFR010000028.1"/>
</dbReference>
<dbReference type="InterPro" id="IPR036291">
    <property type="entry name" value="NAD(P)-bd_dom_sf"/>
</dbReference>
<protein>
    <submittedName>
        <fullName evidence="1">SDR family oxidoreductase</fullName>
    </submittedName>
</protein>